<evidence type="ECO:0000313" key="2">
    <source>
        <dbReference type="EMBL" id="EHK26554.1"/>
    </source>
</evidence>
<gene>
    <name evidence="2" type="ORF">TRIVIDRAFT_70535</name>
</gene>
<dbReference type="RefSeq" id="XP_013960756.1">
    <property type="nucleotide sequence ID" value="XM_014105281.1"/>
</dbReference>
<keyword evidence="1" id="KW-0732">Signal</keyword>
<evidence type="ECO:0000313" key="3">
    <source>
        <dbReference type="Proteomes" id="UP000007115"/>
    </source>
</evidence>
<dbReference type="EMBL" id="ABDF02000002">
    <property type="protein sequence ID" value="EHK26554.1"/>
    <property type="molecule type" value="Genomic_DNA"/>
</dbReference>
<organism evidence="2 3">
    <name type="scientific">Hypocrea virens (strain Gv29-8 / FGSC 10586)</name>
    <name type="common">Gliocladium virens</name>
    <name type="synonym">Trichoderma virens</name>
    <dbReference type="NCBI Taxonomy" id="413071"/>
    <lineage>
        <taxon>Eukaryota</taxon>
        <taxon>Fungi</taxon>
        <taxon>Dikarya</taxon>
        <taxon>Ascomycota</taxon>
        <taxon>Pezizomycotina</taxon>
        <taxon>Sordariomycetes</taxon>
        <taxon>Hypocreomycetidae</taxon>
        <taxon>Hypocreales</taxon>
        <taxon>Hypocreaceae</taxon>
        <taxon>Trichoderma</taxon>
    </lineage>
</organism>
<sequence>MRFSRRLPFTLTIFTTSWIWPIAASSPSPLPVNLDVVPFPPTVAGISTESCVWSRDGSVILCPFFETQNPTQSQIGYIRADGSGYTCLTCQLDPQNGIEYLNALPDQKSVFFGTTVQSNASGVDVPGANIEPQLLYCSPSVLDCQEANIYPIDIPQLNNNSDVIELREPRVSPDGNHFLVSIVRKDGFLMLLGDLIQTVNGNRPVAYTVQNLRVLNPSNHTPPQTSADWANRMAWYEGKAFFKGNTVLYASTRAQGFNFDDWSLDLSTGESTRITKCLEWDEDIALDPSGKYYLFGSARQFHNQLRSLSAMDLPPFLDYTLTGLSGDSVLGAPLGRLHLLEKWLLPADEYDNDNCDAGQMLNNKTGGWTAGAAKFPWHPNGTMATWGERGPGNSTRLITARFPTLSAIDPPYCENPEQDSLCQTITPTWAPLLEDYPLLQDGVYIIESAVEGGGRALLTTSGVHGLLNEVTYDNFTTESGVIIKGQGTQTIDITSLSVKASVNVRLSGSSNGEGSYSISAKKQSTSSSLAICGIANSTVDGTIRITHQGEWNPACGFVMPGACPNGADADATPRGQGGNFSLPGARSFIFGLFVHMKKHKTLYHDRQSSLVFELYGYG</sequence>
<dbReference type="AlphaFoldDB" id="G9MGA5"/>
<proteinExistence type="predicted"/>
<dbReference type="SUPFAM" id="SSF82171">
    <property type="entry name" value="DPP6 N-terminal domain-like"/>
    <property type="match status" value="1"/>
</dbReference>
<dbReference type="VEuPathDB" id="FungiDB:TRIVIDRAFT_70535"/>
<dbReference type="InterPro" id="IPR011042">
    <property type="entry name" value="6-blade_b-propeller_TolB-like"/>
</dbReference>
<evidence type="ECO:0000256" key="1">
    <source>
        <dbReference type="SAM" id="SignalP"/>
    </source>
</evidence>
<keyword evidence="3" id="KW-1185">Reference proteome</keyword>
<accession>G9MGA5</accession>
<dbReference type="Proteomes" id="UP000007115">
    <property type="component" value="Unassembled WGS sequence"/>
</dbReference>
<dbReference type="GeneID" id="25797355"/>
<name>G9MGA5_HYPVG</name>
<dbReference type="Gene3D" id="2.120.10.30">
    <property type="entry name" value="TolB, C-terminal domain"/>
    <property type="match status" value="1"/>
</dbReference>
<reference evidence="2 3" key="1">
    <citation type="journal article" date="2011" name="Genome Biol.">
        <title>Comparative genome sequence analysis underscores mycoparasitism as the ancestral life style of Trichoderma.</title>
        <authorList>
            <person name="Kubicek C.P."/>
            <person name="Herrera-Estrella A."/>
            <person name="Seidl-Seiboth V."/>
            <person name="Martinez D.A."/>
            <person name="Druzhinina I.S."/>
            <person name="Thon M."/>
            <person name="Zeilinger S."/>
            <person name="Casas-Flores S."/>
            <person name="Horwitz B.A."/>
            <person name="Mukherjee P.K."/>
            <person name="Mukherjee M."/>
            <person name="Kredics L."/>
            <person name="Alcaraz L.D."/>
            <person name="Aerts A."/>
            <person name="Antal Z."/>
            <person name="Atanasova L."/>
            <person name="Cervantes-Badillo M.G."/>
            <person name="Challacombe J."/>
            <person name="Chertkov O."/>
            <person name="McCluskey K."/>
            <person name="Coulpier F."/>
            <person name="Deshpande N."/>
            <person name="von Doehren H."/>
            <person name="Ebbole D.J."/>
            <person name="Esquivel-Naranjo E.U."/>
            <person name="Fekete E."/>
            <person name="Flipphi M."/>
            <person name="Glaser F."/>
            <person name="Gomez-Rodriguez E.Y."/>
            <person name="Gruber S."/>
            <person name="Han C."/>
            <person name="Henrissat B."/>
            <person name="Hermosa R."/>
            <person name="Hernandez-Onate M."/>
            <person name="Karaffa L."/>
            <person name="Kosti I."/>
            <person name="Le Crom S."/>
            <person name="Lindquist E."/>
            <person name="Lucas S."/>
            <person name="Luebeck M."/>
            <person name="Luebeck P.S."/>
            <person name="Margeot A."/>
            <person name="Metz B."/>
            <person name="Misra M."/>
            <person name="Nevalainen H."/>
            <person name="Omann M."/>
            <person name="Packer N."/>
            <person name="Perrone G."/>
            <person name="Uresti-Rivera E.E."/>
            <person name="Salamov A."/>
            <person name="Schmoll M."/>
            <person name="Seiboth B."/>
            <person name="Shapiro H."/>
            <person name="Sukno S."/>
            <person name="Tamayo-Ramos J.A."/>
            <person name="Tisch D."/>
            <person name="Wiest A."/>
            <person name="Wilkinson H.H."/>
            <person name="Zhang M."/>
            <person name="Coutinho P.M."/>
            <person name="Kenerley C.M."/>
            <person name="Monte E."/>
            <person name="Baker S.E."/>
            <person name="Grigoriev I.V."/>
        </authorList>
    </citation>
    <scope>NUCLEOTIDE SEQUENCE [LARGE SCALE GENOMIC DNA]</scope>
    <source>
        <strain evidence="3">Gv29-8 / FGSC 10586</strain>
    </source>
</reference>
<protein>
    <submittedName>
        <fullName evidence="2">Uncharacterized protein</fullName>
    </submittedName>
</protein>
<dbReference type="OrthoDB" id="5162144at2759"/>
<feature type="signal peptide" evidence="1">
    <location>
        <begin position="1"/>
        <end position="25"/>
    </location>
</feature>
<dbReference type="HOGENOM" id="CLU_442156_0_0_1"/>
<dbReference type="InParanoid" id="G9MGA5"/>
<feature type="chain" id="PRO_5003523413" evidence="1">
    <location>
        <begin position="26"/>
        <end position="618"/>
    </location>
</feature>
<comment type="caution">
    <text evidence="2">The sequence shown here is derived from an EMBL/GenBank/DDBJ whole genome shotgun (WGS) entry which is preliminary data.</text>
</comment>